<protein>
    <submittedName>
        <fullName evidence="1">Uncharacterized protein</fullName>
    </submittedName>
</protein>
<dbReference type="EMBL" id="JBHTBY010000017">
    <property type="protein sequence ID" value="MFC7322519.1"/>
    <property type="molecule type" value="Genomic_DNA"/>
</dbReference>
<gene>
    <name evidence="1" type="ORF">ACFQMN_16775</name>
</gene>
<reference evidence="2" key="1">
    <citation type="journal article" date="2019" name="Int. J. Syst. Evol. Microbiol.">
        <title>The Global Catalogue of Microorganisms (GCM) 10K type strain sequencing project: providing services to taxonomists for standard genome sequencing and annotation.</title>
        <authorList>
            <consortium name="The Broad Institute Genomics Platform"/>
            <consortium name="The Broad Institute Genome Sequencing Center for Infectious Disease"/>
            <person name="Wu L."/>
            <person name="Ma J."/>
        </authorList>
    </citation>
    <scope>NUCLEOTIDE SEQUENCE [LARGE SCALE GENOMIC DNA]</scope>
    <source>
        <strain evidence="2">CCUG 73951</strain>
    </source>
</reference>
<proteinExistence type="predicted"/>
<name>A0ABW2K6T3_9BACI</name>
<organism evidence="1 2">
    <name type="scientific">Halobacillus campisalis</name>
    <dbReference type="NCBI Taxonomy" id="435909"/>
    <lineage>
        <taxon>Bacteria</taxon>
        <taxon>Bacillati</taxon>
        <taxon>Bacillota</taxon>
        <taxon>Bacilli</taxon>
        <taxon>Bacillales</taxon>
        <taxon>Bacillaceae</taxon>
        <taxon>Halobacillus</taxon>
    </lineage>
</organism>
<evidence type="ECO:0000313" key="1">
    <source>
        <dbReference type="EMBL" id="MFC7322519.1"/>
    </source>
</evidence>
<dbReference type="RefSeq" id="WP_289214899.1">
    <property type="nucleotide sequence ID" value="NZ_JAPVRC010000002.1"/>
</dbReference>
<comment type="caution">
    <text evidence="1">The sequence shown here is derived from an EMBL/GenBank/DDBJ whole genome shotgun (WGS) entry which is preliminary data.</text>
</comment>
<evidence type="ECO:0000313" key="2">
    <source>
        <dbReference type="Proteomes" id="UP001596494"/>
    </source>
</evidence>
<accession>A0ABW2K6T3</accession>
<keyword evidence="2" id="KW-1185">Reference proteome</keyword>
<sequence length="73" mass="8429">MKHHVLFIHCAGPQGGSRVSNSLIAYLQKSLHENYHFPPPAVPGPEDPRNPSWKTNIKRRNFIKELRLFILVE</sequence>
<dbReference type="Proteomes" id="UP001596494">
    <property type="component" value="Unassembled WGS sequence"/>
</dbReference>